<dbReference type="PROSITE" id="PS51257">
    <property type="entry name" value="PROKAR_LIPOPROTEIN"/>
    <property type="match status" value="1"/>
</dbReference>
<reference evidence="2" key="1">
    <citation type="journal article" date="2019" name="Int. J. Syst. Evol. Microbiol.">
        <title>The Global Catalogue of Microorganisms (GCM) 10K type strain sequencing project: providing services to taxonomists for standard genome sequencing and annotation.</title>
        <authorList>
            <consortium name="The Broad Institute Genomics Platform"/>
            <consortium name="The Broad Institute Genome Sequencing Center for Infectious Disease"/>
            <person name="Wu L."/>
            <person name="Ma J."/>
        </authorList>
    </citation>
    <scope>NUCLEOTIDE SEQUENCE [LARGE SCALE GENOMIC DNA]</scope>
    <source>
        <strain evidence="2">CGMCC 1.12922</strain>
    </source>
</reference>
<proteinExistence type="predicted"/>
<dbReference type="SUPFAM" id="SSF81853">
    <property type="entry name" value="Family 10 polysaccharide lyase"/>
    <property type="match status" value="1"/>
</dbReference>
<organism evidence="1 2">
    <name type="scientific">Sinisalibacter lacisalsi</name>
    <dbReference type="NCBI Taxonomy" id="1526570"/>
    <lineage>
        <taxon>Bacteria</taxon>
        <taxon>Pseudomonadati</taxon>
        <taxon>Pseudomonadota</taxon>
        <taxon>Alphaproteobacteria</taxon>
        <taxon>Rhodobacterales</taxon>
        <taxon>Roseobacteraceae</taxon>
        <taxon>Sinisalibacter</taxon>
    </lineage>
</organism>
<gene>
    <name evidence="1" type="ORF">GCM10011358_23910</name>
</gene>
<evidence type="ECO:0000313" key="1">
    <source>
        <dbReference type="EMBL" id="GGD39191.1"/>
    </source>
</evidence>
<accession>A0ABQ1QSF8</accession>
<evidence type="ECO:0000313" key="2">
    <source>
        <dbReference type="Proteomes" id="UP000617355"/>
    </source>
</evidence>
<name>A0ABQ1QSF8_9RHOB</name>
<keyword evidence="2" id="KW-1185">Reference proteome</keyword>
<protein>
    <submittedName>
        <fullName evidence="1">Uncharacterized protein</fullName>
    </submittedName>
</protein>
<dbReference type="Proteomes" id="UP000617355">
    <property type="component" value="Unassembled WGS sequence"/>
</dbReference>
<dbReference type="Gene3D" id="1.50.10.20">
    <property type="match status" value="1"/>
</dbReference>
<comment type="caution">
    <text evidence="1">The sequence shown here is derived from an EMBL/GenBank/DDBJ whole genome shotgun (WGS) entry which is preliminary data.</text>
</comment>
<dbReference type="EMBL" id="BMGI01000004">
    <property type="protein sequence ID" value="GGD39191.1"/>
    <property type="molecule type" value="Genomic_DNA"/>
</dbReference>
<sequence>MVMHRLRRRWHSEARAGRGPGLWAAGFLLTLMSCTQPQDAGEIDGAGPRSAAPPVRPDVATIQWPHAGPPPLSSRRFTDFVTNVRATPEIAHTINGALLYLHATQIRDRSGSLSSLYDHCQTPQRTCEEVVLVNRLGGRGYREVSGLVGDHRIRNAVGEWANTIHFLPERLGDARGQSLLAVQDSNPFVTAGILYPLYFLDDTSLPPHGQLTEPMRSLAVASLAGYRRGEAYNFWRERPGETSPAPRTGPVNLPVRRIETLAKLLMGPLNPLWKAATAGQDLQPEGWVRRVLDREENPYGFDAAFNIPNDADDTAIVVATQKLHSLLQPRDGITPDMAALRVLPRFRDVGRTKHAAYGDWTGGRATGAFLTWLKDENLDTFSAPGQGIMPLGVNNVVCVVNANALFSLALNNASGWAGFGDARRMLVDVVHARAWVDDCDLYYPQLMMLPYALSRAVRDGGMMHDPALRAAMGVLLGDLLKMQREDGSFPGGKDRTSELSTALAASALLNIGAEVAQDAGLFNAHQRAVSRAIGYLMASRQSRALALSGVEGDAGAEGFAWRAGLFFAGADGTLAQWRSEPYSTAISLEALVKFALGHDLTTATVVTGPRWRLDGSWLRAAR</sequence>